<proteinExistence type="predicted"/>
<feature type="non-terminal residue" evidence="1">
    <location>
        <position position="179"/>
    </location>
</feature>
<organism evidence="1 2">
    <name type="scientific">Eumeta variegata</name>
    <name type="common">Bagworm moth</name>
    <name type="synonym">Eumeta japonica</name>
    <dbReference type="NCBI Taxonomy" id="151549"/>
    <lineage>
        <taxon>Eukaryota</taxon>
        <taxon>Metazoa</taxon>
        <taxon>Ecdysozoa</taxon>
        <taxon>Arthropoda</taxon>
        <taxon>Hexapoda</taxon>
        <taxon>Insecta</taxon>
        <taxon>Pterygota</taxon>
        <taxon>Neoptera</taxon>
        <taxon>Endopterygota</taxon>
        <taxon>Lepidoptera</taxon>
        <taxon>Glossata</taxon>
        <taxon>Ditrysia</taxon>
        <taxon>Tineoidea</taxon>
        <taxon>Psychidae</taxon>
        <taxon>Oiketicinae</taxon>
        <taxon>Eumeta</taxon>
    </lineage>
</organism>
<protein>
    <submittedName>
        <fullName evidence="1">Uncharacterized protein</fullName>
    </submittedName>
</protein>
<dbReference type="Proteomes" id="UP000299102">
    <property type="component" value="Unassembled WGS sequence"/>
</dbReference>
<dbReference type="EMBL" id="BGZK01003053">
    <property type="protein sequence ID" value="GBP98039.1"/>
    <property type="molecule type" value="Genomic_DNA"/>
</dbReference>
<evidence type="ECO:0000313" key="2">
    <source>
        <dbReference type="Proteomes" id="UP000299102"/>
    </source>
</evidence>
<sequence>MSLQLFKDINIHAAINATKSMPHTSAKELQTVVPESLEIFEKTFDNEGKLPKTPPISEMESVTSFASPLPAVNLDMELSTPHSELEESTSSLNISEVVVTSTFTGSFKETHIYTPPKANDFENKQAVEISTFSSSPTKSSTIDFDYEKAAMGVIIDGTVVKKEYRDVEYNPPFTMDLLS</sequence>
<dbReference type="OrthoDB" id="5917212at2759"/>
<name>A0A4C2AG03_EUMVA</name>
<accession>A0A4C2AG03</accession>
<dbReference type="AlphaFoldDB" id="A0A4C2AG03"/>
<comment type="caution">
    <text evidence="1">The sequence shown here is derived from an EMBL/GenBank/DDBJ whole genome shotgun (WGS) entry which is preliminary data.</text>
</comment>
<reference evidence="1 2" key="1">
    <citation type="journal article" date="2019" name="Commun. Biol.">
        <title>The bagworm genome reveals a unique fibroin gene that provides high tensile strength.</title>
        <authorList>
            <person name="Kono N."/>
            <person name="Nakamura H."/>
            <person name="Ohtoshi R."/>
            <person name="Tomita M."/>
            <person name="Numata K."/>
            <person name="Arakawa K."/>
        </authorList>
    </citation>
    <scope>NUCLEOTIDE SEQUENCE [LARGE SCALE GENOMIC DNA]</scope>
</reference>
<keyword evidence="2" id="KW-1185">Reference proteome</keyword>
<evidence type="ECO:0000313" key="1">
    <source>
        <dbReference type="EMBL" id="GBP98039.1"/>
    </source>
</evidence>
<gene>
    <name evidence="1" type="ORF">EVAR_71498_1</name>
</gene>